<dbReference type="AlphaFoldDB" id="A0A194AJW3"/>
<dbReference type="SMART" id="SM00387">
    <property type="entry name" value="HATPase_c"/>
    <property type="match status" value="1"/>
</dbReference>
<dbReference type="GO" id="GO:0005524">
    <property type="term" value="F:ATP binding"/>
    <property type="evidence" value="ECO:0007669"/>
    <property type="project" value="UniProtKB-KW"/>
</dbReference>
<evidence type="ECO:0000256" key="3">
    <source>
        <dbReference type="ARBA" id="ARBA00012438"/>
    </source>
</evidence>
<dbReference type="Pfam" id="PF08448">
    <property type="entry name" value="PAS_4"/>
    <property type="match status" value="1"/>
</dbReference>
<dbReference type="InterPro" id="IPR035965">
    <property type="entry name" value="PAS-like_dom_sf"/>
</dbReference>
<dbReference type="SUPFAM" id="SSF47384">
    <property type="entry name" value="Homodimeric domain of signal transducing histidine kinase"/>
    <property type="match status" value="1"/>
</dbReference>
<feature type="domain" description="PAS" evidence="12">
    <location>
        <begin position="513"/>
        <end position="560"/>
    </location>
</feature>
<dbReference type="InterPro" id="IPR003594">
    <property type="entry name" value="HATPase_dom"/>
</dbReference>
<organism evidence="14 15">
    <name type="scientific">Desulfoplanes formicivorans</name>
    <dbReference type="NCBI Taxonomy" id="1592317"/>
    <lineage>
        <taxon>Bacteria</taxon>
        <taxon>Pseudomonadati</taxon>
        <taxon>Thermodesulfobacteriota</taxon>
        <taxon>Desulfovibrionia</taxon>
        <taxon>Desulfovibrionales</taxon>
        <taxon>Desulfoplanaceae</taxon>
        <taxon>Desulfoplanes</taxon>
    </lineage>
</organism>
<dbReference type="Gene3D" id="6.10.340.10">
    <property type="match status" value="1"/>
</dbReference>
<keyword evidence="4" id="KW-0597">Phosphoprotein</keyword>
<feature type="domain" description="PAS" evidence="12">
    <location>
        <begin position="387"/>
        <end position="428"/>
    </location>
</feature>
<feature type="transmembrane region" description="Helical" evidence="10">
    <location>
        <begin position="16"/>
        <end position="38"/>
    </location>
</feature>
<feature type="domain" description="HAMP" evidence="13">
    <location>
        <begin position="330"/>
        <end position="382"/>
    </location>
</feature>
<dbReference type="InterPro" id="IPR003660">
    <property type="entry name" value="HAMP_dom"/>
</dbReference>
<dbReference type="RefSeq" id="WP_083254638.1">
    <property type="nucleotide sequence ID" value="NZ_BDFE01000017.1"/>
</dbReference>
<dbReference type="Pfam" id="PF02518">
    <property type="entry name" value="HATPase_c"/>
    <property type="match status" value="1"/>
</dbReference>
<keyword evidence="9" id="KW-0902">Two-component regulatory system</keyword>
<dbReference type="GO" id="GO:0006355">
    <property type="term" value="P:regulation of DNA-templated transcription"/>
    <property type="evidence" value="ECO:0007669"/>
    <property type="project" value="InterPro"/>
</dbReference>
<dbReference type="OrthoDB" id="9762798at2"/>
<evidence type="ECO:0000259" key="12">
    <source>
        <dbReference type="PROSITE" id="PS50112"/>
    </source>
</evidence>
<dbReference type="CDD" id="cd00082">
    <property type="entry name" value="HisKA"/>
    <property type="match status" value="1"/>
</dbReference>
<evidence type="ECO:0000259" key="13">
    <source>
        <dbReference type="PROSITE" id="PS50885"/>
    </source>
</evidence>
<feature type="transmembrane region" description="Helical" evidence="10">
    <location>
        <begin position="301"/>
        <end position="323"/>
    </location>
</feature>
<reference evidence="15" key="1">
    <citation type="submission" date="2016-06" db="EMBL/GenBank/DDBJ databases">
        <title>Draft genome sequence of Desulfoplanes formicivorans strain Pf12B.</title>
        <authorList>
            <person name="Watanabe M."/>
            <person name="Kojima H."/>
            <person name="Fukui M."/>
        </authorList>
    </citation>
    <scope>NUCLEOTIDE SEQUENCE [LARGE SCALE GENOMIC DNA]</scope>
    <source>
        <strain evidence="15">Pf12B</strain>
    </source>
</reference>
<keyword evidence="5" id="KW-0808">Transferase</keyword>
<dbReference type="SUPFAM" id="SSF158472">
    <property type="entry name" value="HAMP domain-like"/>
    <property type="match status" value="1"/>
</dbReference>
<dbReference type="GO" id="GO:0016020">
    <property type="term" value="C:membrane"/>
    <property type="evidence" value="ECO:0007669"/>
    <property type="project" value="UniProtKB-SubCell"/>
</dbReference>
<keyword evidence="8" id="KW-0067">ATP-binding</keyword>
<dbReference type="PANTHER" id="PTHR43065">
    <property type="entry name" value="SENSOR HISTIDINE KINASE"/>
    <property type="match status" value="1"/>
</dbReference>
<dbReference type="Gene3D" id="1.10.287.130">
    <property type="match status" value="1"/>
</dbReference>
<dbReference type="STRING" id="1592317.DPF_2069"/>
<dbReference type="InterPro" id="IPR000014">
    <property type="entry name" value="PAS"/>
</dbReference>
<sequence length="904" mass="101979">MTGSHKKSRIKISTRLSLLSIGLGIACLAILIVIMIAAHSIKELSSQITNDHLQEIAANSRVARDLSKVFADINLVVNNFYGQGDYLLTRGDRILKLIQESASRTTLPTIKSDLQILQKHMRSFLDACTTVNQSIAERVRIEKDMDATLSRLEDTISETMIGQSLDGEDTSFMEQLSLLVFGYRENLLRIENIAAQISFDHFSSMAMSSSHPLIQALEHFKRHLRTLTTSQQHIAMYGQQLSLQSDAYERNVRHLHSSMQRLREHIDILTQSKAVLLEKMATIDARIAQSSRKIVQDIDVAVGRSLMAVFALFGFIILTLFFFTTRFVKAHVQSPLSIILEGIKRFQHGDFSDPLVMDRHDEWAHIQKALNTMAEKLESSYKALRDSEHKYRAIVDNAPDGIFQMEMTGELRNVNDSMANIFGYTDQKELQHDAPSIFHQLYIDATRTTSLFSALRDNPERRHFETPLFTTDGFKAWVSVNARVVETEEATYIEGNIANITDRKHTEMDRDRLRMYLDNIVNSMPSILIAVDPQGMITQWNKQAEAKLGIRSDLAKGTSLARAIPVLAQISEEIQQAIDFQRSCEKHKVPLPLNHESRFTDITIFPLITNSVEGAVIRIDDITDKMRIEEMIIQSEKMLSVGGLAAGMAHEINNPLAGILQAAQVIEMRFDPQLPKNVQVATTCGTTMEAMHQYMEHRRIMKMLTSIREGGERAARIVENMLSFSRKGSSEMARQDITQLMDVTIELAKNDYDLKKNYDFKNIIINRTYDQDLPDIPCEGSKIQQVFFNILKNGAHAMASKKAMADAAYTPTFTIAITQTGNTATVTIEDNGPGIEESLRKRIFEPFFTTKDVGTGTGLGLSVSYFIITDNHNGMMYVDSTPGKGTRFVIKLPFEQDHVKLVQS</sequence>
<comment type="subcellular location">
    <subcellularLocation>
        <location evidence="2">Membrane</location>
    </subcellularLocation>
</comment>
<evidence type="ECO:0000256" key="2">
    <source>
        <dbReference type="ARBA" id="ARBA00004370"/>
    </source>
</evidence>
<dbReference type="GO" id="GO:0000155">
    <property type="term" value="F:phosphorelay sensor kinase activity"/>
    <property type="evidence" value="ECO:0007669"/>
    <property type="project" value="InterPro"/>
</dbReference>
<dbReference type="Gene3D" id="3.30.450.20">
    <property type="entry name" value="PAS domain"/>
    <property type="match status" value="2"/>
</dbReference>
<dbReference type="Proteomes" id="UP000095200">
    <property type="component" value="Unassembled WGS sequence"/>
</dbReference>
<evidence type="ECO:0000256" key="4">
    <source>
        <dbReference type="ARBA" id="ARBA00022553"/>
    </source>
</evidence>
<dbReference type="Pfam" id="PF00672">
    <property type="entry name" value="HAMP"/>
    <property type="match status" value="1"/>
</dbReference>
<evidence type="ECO:0000256" key="9">
    <source>
        <dbReference type="ARBA" id="ARBA00023012"/>
    </source>
</evidence>
<accession>A0A194AJW3</accession>
<dbReference type="PROSITE" id="PS50112">
    <property type="entry name" value="PAS"/>
    <property type="match status" value="2"/>
</dbReference>
<dbReference type="InterPro" id="IPR004358">
    <property type="entry name" value="Sig_transdc_His_kin-like_C"/>
</dbReference>
<dbReference type="Pfam" id="PF00989">
    <property type="entry name" value="PAS"/>
    <property type="match status" value="1"/>
</dbReference>
<evidence type="ECO:0000313" key="15">
    <source>
        <dbReference type="Proteomes" id="UP000095200"/>
    </source>
</evidence>
<evidence type="ECO:0000313" key="14">
    <source>
        <dbReference type="EMBL" id="GAU09346.1"/>
    </source>
</evidence>
<dbReference type="InterPro" id="IPR013656">
    <property type="entry name" value="PAS_4"/>
</dbReference>
<evidence type="ECO:0000259" key="11">
    <source>
        <dbReference type="PROSITE" id="PS50109"/>
    </source>
</evidence>
<keyword evidence="10" id="KW-0812">Transmembrane</keyword>
<comment type="catalytic activity">
    <reaction evidence="1">
        <text>ATP + protein L-histidine = ADP + protein N-phospho-L-histidine.</text>
        <dbReference type="EC" id="2.7.13.3"/>
    </reaction>
</comment>
<dbReference type="NCBIfam" id="TIGR00229">
    <property type="entry name" value="sensory_box"/>
    <property type="match status" value="2"/>
</dbReference>
<dbReference type="PROSITE" id="PS50885">
    <property type="entry name" value="HAMP"/>
    <property type="match status" value="1"/>
</dbReference>
<dbReference type="Pfam" id="PF00512">
    <property type="entry name" value="HisKA"/>
    <property type="match status" value="1"/>
</dbReference>
<dbReference type="SUPFAM" id="SSF55785">
    <property type="entry name" value="PYP-like sensor domain (PAS domain)"/>
    <property type="match status" value="2"/>
</dbReference>
<dbReference type="EMBL" id="BDFE01000017">
    <property type="protein sequence ID" value="GAU09346.1"/>
    <property type="molecule type" value="Genomic_DNA"/>
</dbReference>
<gene>
    <name evidence="14" type="ORF">DPF_2069</name>
</gene>
<dbReference type="InterPro" id="IPR013767">
    <property type="entry name" value="PAS_fold"/>
</dbReference>
<name>A0A194AJW3_9BACT</name>
<dbReference type="CDD" id="cd06225">
    <property type="entry name" value="HAMP"/>
    <property type="match status" value="1"/>
</dbReference>
<keyword evidence="7" id="KW-0418">Kinase</keyword>
<evidence type="ECO:0000256" key="10">
    <source>
        <dbReference type="SAM" id="Phobius"/>
    </source>
</evidence>
<dbReference type="Gene3D" id="3.30.565.10">
    <property type="entry name" value="Histidine kinase-like ATPase, C-terminal domain"/>
    <property type="match status" value="1"/>
</dbReference>
<dbReference type="SMART" id="SM00091">
    <property type="entry name" value="PAS"/>
    <property type="match status" value="2"/>
</dbReference>
<dbReference type="SUPFAM" id="SSF55874">
    <property type="entry name" value="ATPase domain of HSP90 chaperone/DNA topoisomerase II/histidine kinase"/>
    <property type="match status" value="1"/>
</dbReference>
<evidence type="ECO:0000256" key="5">
    <source>
        <dbReference type="ARBA" id="ARBA00022679"/>
    </source>
</evidence>
<protein>
    <recommendedName>
        <fullName evidence="3">histidine kinase</fullName>
        <ecNumber evidence="3">2.7.13.3</ecNumber>
    </recommendedName>
</protein>
<evidence type="ECO:0000256" key="8">
    <source>
        <dbReference type="ARBA" id="ARBA00022840"/>
    </source>
</evidence>
<keyword evidence="10" id="KW-1133">Transmembrane helix</keyword>
<comment type="caution">
    <text evidence="14">The sequence shown here is derived from an EMBL/GenBank/DDBJ whole genome shotgun (WGS) entry which is preliminary data.</text>
</comment>
<dbReference type="InterPro" id="IPR036097">
    <property type="entry name" value="HisK_dim/P_sf"/>
</dbReference>
<evidence type="ECO:0000256" key="7">
    <source>
        <dbReference type="ARBA" id="ARBA00022777"/>
    </source>
</evidence>
<dbReference type="PANTHER" id="PTHR43065:SF42">
    <property type="entry name" value="TWO-COMPONENT SENSOR PPRA"/>
    <property type="match status" value="1"/>
</dbReference>
<keyword evidence="10" id="KW-0472">Membrane</keyword>
<dbReference type="PROSITE" id="PS50109">
    <property type="entry name" value="HIS_KIN"/>
    <property type="match status" value="1"/>
</dbReference>
<dbReference type="SMART" id="SM00388">
    <property type="entry name" value="HisKA"/>
    <property type="match status" value="1"/>
</dbReference>
<dbReference type="InterPro" id="IPR005467">
    <property type="entry name" value="His_kinase_dom"/>
</dbReference>
<dbReference type="PRINTS" id="PR00344">
    <property type="entry name" value="BCTRLSENSOR"/>
</dbReference>
<dbReference type="InterPro" id="IPR003661">
    <property type="entry name" value="HisK_dim/P_dom"/>
</dbReference>
<keyword evidence="15" id="KW-1185">Reference proteome</keyword>
<dbReference type="PROSITE" id="PS51257">
    <property type="entry name" value="PROKAR_LIPOPROTEIN"/>
    <property type="match status" value="1"/>
</dbReference>
<proteinExistence type="predicted"/>
<dbReference type="EC" id="2.7.13.3" evidence="3"/>
<keyword evidence="6" id="KW-0547">Nucleotide-binding</keyword>
<evidence type="ECO:0000256" key="6">
    <source>
        <dbReference type="ARBA" id="ARBA00022741"/>
    </source>
</evidence>
<feature type="domain" description="Histidine kinase" evidence="11">
    <location>
        <begin position="647"/>
        <end position="896"/>
    </location>
</feature>
<dbReference type="SMART" id="SM00304">
    <property type="entry name" value="HAMP"/>
    <property type="match status" value="1"/>
</dbReference>
<evidence type="ECO:0000256" key="1">
    <source>
        <dbReference type="ARBA" id="ARBA00000085"/>
    </source>
</evidence>
<dbReference type="InterPro" id="IPR036890">
    <property type="entry name" value="HATPase_C_sf"/>
</dbReference>